<protein>
    <submittedName>
        <fullName evidence="3">Uncharacterized protein</fullName>
    </submittedName>
</protein>
<dbReference type="EMBL" id="CAJNOM010000165">
    <property type="protein sequence ID" value="CAF1167777.1"/>
    <property type="molecule type" value="Genomic_DNA"/>
</dbReference>
<evidence type="ECO:0000313" key="2">
    <source>
        <dbReference type="EMBL" id="CAF1035630.1"/>
    </source>
</evidence>
<organism evidence="3 5">
    <name type="scientific">Adineta steineri</name>
    <dbReference type="NCBI Taxonomy" id="433720"/>
    <lineage>
        <taxon>Eukaryota</taxon>
        <taxon>Metazoa</taxon>
        <taxon>Spiralia</taxon>
        <taxon>Gnathifera</taxon>
        <taxon>Rotifera</taxon>
        <taxon>Eurotatoria</taxon>
        <taxon>Bdelloidea</taxon>
        <taxon>Adinetida</taxon>
        <taxon>Adinetidae</taxon>
        <taxon>Adineta</taxon>
    </lineage>
</organism>
<keyword evidence="5" id="KW-1185">Reference proteome</keyword>
<gene>
    <name evidence="2" type="ORF">BJG266_LOCUS17780</name>
    <name evidence="3" type="ORF">QVE165_LOCUS23940</name>
    <name evidence="4" type="ORF">QVE165_LOCUS38403</name>
</gene>
<dbReference type="AlphaFoldDB" id="A0A814U225"/>
<name>A0A814U225_9BILA</name>
<reference evidence="3" key="1">
    <citation type="submission" date="2021-02" db="EMBL/GenBank/DDBJ databases">
        <authorList>
            <person name="Nowell W R."/>
        </authorList>
    </citation>
    <scope>NUCLEOTIDE SEQUENCE</scope>
</reference>
<evidence type="ECO:0000313" key="4">
    <source>
        <dbReference type="EMBL" id="CAF1423047.1"/>
    </source>
</evidence>
<proteinExistence type="predicted"/>
<evidence type="ECO:0000313" key="5">
    <source>
        <dbReference type="Proteomes" id="UP000663832"/>
    </source>
</evidence>
<comment type="caution">
    <text evidence="3">The sequence shown here is derived from an EMBL/GenBank/DDBJ whole genome shotgun (WGS) entry which is preliminary data.</text>
</comment>
<sequence>MDVNGPHENIMVLNGHVEWIKLTRSKLEAVVNKKMKESKATEEFIKQLREEKIRSAEYEQYYEEKLNNCEKKVKELEKMDEELDEMLLKLDDFYPDLVGETEYGKLIRWEDNLEILNASDGD</sequence>
<dbReference type="Proteomes" id="UP000663832">
    <property type="component" value="Unassembled WGS sequence"/>
</dbReference>
<dbReference type="EMBL" id="CAJNOI010000088">
    <property type="protein sequence ID" value="CAF1035630.1"/>
    <property type="molecule type" value="Genomic_DNA"/>
</dbReference>
<evidence type="ECO:0000313" key="3">
    <source>
        <dbReference type="EMBL" id="CAF1167777.1"/>
    </source>
</evidence>
<feature type="coiled-coil region" evidence="1">
    <location>
        <begin position="59"/>
        <end position="89"/>
    </location>
</feature>
<evidence type="ECO:0000256" key="1">
    <source>
        <dbReference type="SAM" id="Coils"/>
    </source>
</evidence>
<dbReference type="EMBL" id="CAJNOM010000412">
    <property type="protein sequence ID" value="CAF1423047.1"/>
    <property type="molecule type" value="Genomic_DNA"/>
</dbReference>
<dbReference type="Proteomes" id="UP000663877">
    <property type="component" value="Unassembled WGS sequence"/>
</dbReference>
<accession>A0A814U225</accession>
<keyword evidence="1" id="KW-0175">Coiled coil</keyword>